<evidence type="ECO:0000259" key="12">
    <source>
        <dbReference type="PROSITE" id="PS50253"/>
    </source>
</evidence>
<keyword evidence="5" id="KW-1278">Translocase</keyword>
<reference evidence="13 14" key="2">
    <citation type="journal article" date="2020" name="MBio">
        <title>Isolation and Molecular Analysis of a Novel Neorickettsia Species That Causes Potomac Horse Fever.</title>
        <authorList>
            <person name="Teymournejad O."/>
            <person name="Lin M."/>
            <person name="Bekebrede H."/>
            <person name="Kamr A."/>
            <person name="Toribio R.E."/>
            <person name="Arroyo L.G."/>
            <person name="Baird J.D."/>
            <person name="Rikihisa Y."/>
        </authorList>
    </citation>
    <scope>NUCLEOTIDE SEQUENCE [LARGE SCALE GENOMIC DNA]</scope>
    <source>
        <strain evidence="13 14">Fin17</strain>
    </source>
</reference>
<sequence>MSKDGFHVLNPSPWPIFTAASSFGMLASAAFFMHSFPYSRFALFSCTVLLLACMFYWWRDVVADGVVGKAHTSLVQRGLRIGMVLFLFTEVMFFFTFFWSIFKAWLDPAYIMEGPWPGVRLTWPPEGITAVNPWNLPLLNTMILLLSGASVTWAHRSVLKGDNDGVIKGLLYTVVLGLIFTCLQGYEYYHSTFALAEEGYKAIYSSNFYIATGFHGLHVIVGTVFLAVCYFRARAGQFTPQNHLGLEFAAWYWHFVDVVWLLLFAFLYWLSVAF</sequence>
<evidence type="ECO:0000256" key="10">
    <source>
        <dbReference type="RuleBase" id="RU003376"/>
    </source>
</evidence>
<feature type="transmembrane region" description="Helical" evidence="11">
    <location>
        <begin position="12"/>
        <end position="32"/>
    </location>
</feature>
<evidence type="ECO:0000256" key="1">
    <source>
        <dbReference type="ARBA" id="ARBA00004141"/>
    </source>
</evidence>
<feature type="transmembrane region" description="Helical" evidence="11">
    <location>
        <begin position="38"/>
        <end position="58"/>
    </location>
</feature>
<dbReference type="EC" id="7.1.1.9" evidence="3"/>
<feature type="transmembrane region" description="Helical" evidence="11">
    <location>
        <begin position="251"/>
        <end position="270"/>
    </location>
</feature>
<dbReference type="AlphaFoldDB" id="A0A6P1GA76"/>
<dbReference type="GO" id="GO:0005886">
    <property type="term" value="C:plasma membrane"/>
    <property type="evidence" value="ECO:0007669"/>
    <property type="project" value="UniProtKB-SubCell"/>
</dbReference>
<keyword evidence="7 11" id="KW-0472">Membrane</keyword>
<dbReference type="InterPro" id="IPR013833">
    <property type="entry name" value="Cyt_c_oxidase_su3_a-hlx"/>
</dbReference>
<dbReference type="Proteomes" id="UP000464912">
    <property type="component" value="Chromosome"/>
</dbReference>
<comment type="subcellular location">
    <subcellularLocation>
        <location evidence="10">Cell membrane</location>
        <topology evidence="10">Multi-pass membrane protein</topology>
    </subcellularLocation>
    <subcellularLocation>
        <location evidence="1">Membrane</location>
        <topology evidence="1">Multi-pass membrane protein</topology>
    </subcellularLocation>
</comment>
<evidence type="ECO:0000256" key="4">
    <source>
        <dbReference type="ARBA" id="ARBA00022692"/>
    </source>
</evidence>
<evidence type="ECO:0000256" key="11">
    <source>
        <dbReference type="SAM" id="Phobius"/>
    </source>
</evidence>
<evidence type="ECO:0000256" key="8">
    <source>
        <dbReference type="ARBA" id="ARBA00031400"/>
    </source>
</evidence>
<dbReference type="Gene3D" id="1.20.120.80">
    <property type="entry name" value="Cytochrome c oxidase, subunit III, four-helix bundle"/>
    <property type="match status" value="1"/>
</dbReference>
<keyword evidence="14" id="KW-1185">Reference proteome</keyword>
<organism evidence="13 14">
    <name type="scientific">Neorickettsia findlayensis</name>
    <dbReference type="NCBI Taxonomy" id="2686014"/>
    <lineage>
        <taxon>Bacteria</taxon>
        <taxon>Pseudomonadati</taxon>
        <taxon>Pseudomonadota</taxon>
        <taxon>Alphaproteobacteria</taxon>
        <taxon>Rickettsiales</taxon>
        <taxon>Anaplasmataceae</taxon>
        <taxon>Neorickettsia</taxon>
    </lineage>
</organism>
<dbReference type="InterPro" id="IPR024791">
    <property type="entry name" value="Cyt_c/ubiquinol_Oxase_su3"/>
</dbReference>
<dbReference type="EMBL" id="CP047224">
    <property type="protein sequence ID" value="QHD65346.1"/>
    <property type="molecule type" value="Genomic_DNA"/>
</dbReference>
<proteinExistence type="inferred from homology"/>
<feature type="transmembrane region" description="Helical" evidence="11">
    <location>
        <begin position="206"/>
        <end position="231"/>
    </location>
</feature>
<feature type="transmembrane region" description="Helical" evidence="11">
    <location>
        <begin position="79"/>
        <end position="102"/>
    </location>
</feature>
<dbReference type="PROSITE" id="PS50253">
    <property type="entry name" value="COX3"/>
    <property type="match status" value="1"/>
</dbReference>
<feature type="transmembrane region" description="Helical" evidence="11">
    <location>
        <begin position="166"/>
        <end position="186"/>
    </location>
</feature>
<dbReference type="KEGG" id="nef:GP480_02730"/>
<gene>
    <name evidence="13" type="ORF">GP480_02730</name>
</gene>
<accession>A0A6P1GA76</accession>
<dbReference type="PANTHER" id="PTHR11403:SF7">
    <property type="entry name" value="CYTOCHROME C OXIDASE SUBUNIT 3"/>
    <property type="match status" value="1"/>
</dbReference>
<dbReference type="SUPFAM" id="SSF81452">
    <property type="entry name" value="Cytochrome c oxidase subunit III-like"/>
    <property type="match status" value="1"/>
</dbReference>
<evidence type="ECO:0000256" key="5">
    <source>
        <dbReference type="ARBA" id="ARBA00022967"/>
    </source>
</evidence>
<evidence type="ECO:0000256" key="9">
    <source>
        <dbReference type="ARBA" id="ARBA00031625"/>
    </source>
</evidence>
<evidence type="ECO:0000313" key="13">
    <source>
        <dbReference type="EMBL" id="QHD65346.1"/>
    </source>
</evidence>
<comment type="similarity">
    <text evidence="2 10">Belongs to the cytochrome c oxidase subunit 3 family.</text>
</comment>
<dbReference type="InterPro" id="IPR035973">
    <property type="entry name" value="Cyt_c_oxidase_su3-like_sf"/>
</dbReference>
<dbReference type="InterPro" id="IPR000298">
    <property type="entry name" value="Cyt_c_oxidase-like_su3"/>
</dbReference>
<keyword evidence="6 11" id="KW-1133">Transmembrane helix</keyword>
<keyword evidence="4 10" id="KW-0812">Transmembrane</keyword>
<protein>
    <recommendedName>
        <fullName evidence="3">cytochrome-c oxidase</fullName>
        <ecNumber evidence="3">7.1.1.9</ecNumber>
    </recommendedName>
    <alternativeName>
        <fullName evidence="8">Cytochrome aa3 subunit 3</fullName>
    </alternativeName>
    <alternativeName>
        <fullName evidence="9">Cytochrome c oxidase polypeptide III</fullName>
    </alternativeName>
</protein>
<evidence type="ECO:0000313" key="14">
    <source>
        <dbReference type="Proteomes" id="UP000464912"/>
    </source>
</evidence>
<dbReference type="CDD" id="cd01665">
    <property type="entry name" value="Cyt_c_Oxidase_III"/>
    <property type="match status" value="1"/>
</dbReference>
<dbReference type="InterPro" id="IPR033945">
    <property type="entry name" value="Cyt_c_oxase_su3_dom"/>
</dbReference>
<name>A0A6P1GA76_9RICK</name>
<dbReference type="RefSeq" id="WP_160095657.1">
    <property type="nucleotide sequence ID" value="NZ_CP047224.1"/>
</dbReference>
<evidence type="ECO:0000256" key="7">
    <source>
        <dbReference type="ARBA" id="ARBA00023136"/>
    </source>
</evidence>
<dbReference type="Pfam" id="PF00510">
    <property type="entry name" value="COX3"/>
    <property type="match status" value="1"/>
</dbReference>
<dbReference type="GO" id="GO:0019646">
    <property type="term" value="P:aerobic electron transport chain"/>
    <property type="evidence" value="ECO:0007669"/>
    <property type="project" value="InterPro"/>
</dbReference>
<evidence type="ECO:0000256" key="2">
    <source>
        <dbReference type="ARBA" id="ARBA00010581"/>
    </source>
</evidence>
<dbReference type="Gene3D" id="1.10.287.70">
    <property type="match status" value="1"/>
</dbReference>
<reference evidence="13 14" key="1">
    <citation type="journal article" date="2020" name="MBio">
        <title>Erratum for Teymournejad et al., 'Isolation and Molecular Analysis of a Novel Neorickettsia Species That Causes Potomac Horse Fever'.</title>
        <authorList>
            <person name="Teymournejad O."/>
            <person name="Lin M."/>
            <person name="Bekebrede H."/>
            <person name="Kamr A."/>
            <person name="Toribio R.E."/>
            <person name="Arroyo L.G."/>
            <person name="Baird J.D."/>
            <person name="Rikihisa Y."/>
        </authorList>
    </citation>
    <scope>NUCLEOTIDE SEQUENCE [LARGE SCALE GENOMIC DNA]</scope>
    <source>
        <strain evidence="13 14">Fin17</strain>
    </source>
</reference>
<feature type="domain" description="Heme-copper oxidase subunit III family profile" evidence="12">
    <location>
        <begin position="2"/>
        <end position="272"/>
    </location>
</feature>
<dbReference type="PANTHER" id="PTHR11403">
    <property type="entry name" value="CYTOCHROME C OXIDASE SUBUNIT III"/>
    <property type="match status" value="1"/>
</dbReference>
<dbReference type="GO" id="GO:0004129">
    <property type="term" value="F:cytochrome-c oxidase activity"/>
    <property type="evidence" value="ECO:0007669"/>
    <property type="project" value="UniProtKB-EC"/>
</dbReference>
<evidence type="ECO:0000256" key="3">
    <source>
        <dbReference type="ARBA" id="ARBA00012949"/>
    </source>
</evidence>
<evidence type="ECO:0000256" key="6">
    <source>
        <dbReference type="ARBA" id="ARBA00022989"/>
    </source>
</evidence>